<dbReference type="Proteomes" id="UP000239747">
    <property type="component" value="Unassembled WGS sequence"/>
</dbReference>
<dbReference type="EMBL" id="MTPW01000001">
    <property type="protein sequence ID" value="PQJ32050.1"/>
    <property type="molecule type" value="Genomic_DNA"/>
</dbReference>
<accession>A0A2S7UBP9</accession>
<reference evidence="1 2" key="1">
    <citation type="submission" date="2017-01" db="EMBL/GenBank/DDBJ databases">
        <title>Trade-off between light-utilization and light-protection in marine flavobacteria.</title>
        <authorList>
            <person name="Kumagai Y."/>
            <person name="Yoshizawa S."/>
            <person name="Kogure K."/>
            <person name="Iwasaki W."/>
        </authorList>
    </citation>
    <scope>NUCLEOTIDE SEQUENCE [LARGE SCALE GENOMIC DNA]</scope>
    <source>
        <strain evidence="1 2">KCTC 32109</strain>
    </source>
</reference>
<organism evidence="1 2">
    <name type="scientific">Nonlabens arenilitoris</name>
    <dbReference type="NCBI Taxonomy" id="1217969"/>
    <lineage>
        <taxon>Bacteria</taxon>
        <taxon>Pseudomonadati</taxon>
        <taxon>Bacteroidota</taxon>
        <taxon>Flavobacteriia</taxon>
        <taxon>Flavobacteriales</taxon>
        <taxon>Flavobacteriaceae</taxon>
        <taxon>Nonlabens</taxon>
    </lineage>
</organism>
<name>A0A2S7UBP9_9FLAO</name>
<dbReference type="PROSITE" id="PS51257">
    <property type="entry name" value="PROKAR_LIPOPROTEIN"/>
    <property type="match status" value="1"/>
</dbReference>
<proteinExistence type="predicted"/>
<sequence length="68" mass="7981">MKNITYLLLLFIIVIGCKRNLSDTAEKQVSELIRKAQVHRMNGHLNQTQVNYLKALEIDKTILLYDMY</sequence>
<dbReference type="AlphaFoldDB" id="A0A2S7UBP9"/>
<evidence type="ECO:0000313" key="1">
    <source>
        <dbReference type="EMBL" id="PQJ32050.1"/>
    </source>
</evidence>
<keyword evidence="2" id="KW-1185">Reference proteome</keyword>
<comment type="caution">
    <text evidence="1">The sequence shown here is derived from an EMBL/GenBank/DDBJ whole genome shotgun (WGS) entry which is preliminary data.</text>
</comment>
<evidence type="ECO:0000313" key="2">
    <source>
        <dbReference type="Proteomes" id="UP000239747"/>
    </source>
</evidence>
<protein>
    <submittedName>
        <fullName evidence="1">Uncharacterized protein</fullName>
    </submittedName>
</protein>
<gene>
    <name evidence="1" type="ORF">BST92_08980</name>
</gene>